<dbReference type="GO" id="GO:0000462">
    <property type="term" value="P:maturation of SSU-rRNA from tricistronic rRNA transcript (SSU-rRNA, 5.8S rRNA, LSU-rRNA)"/>
    <property type="evidence" value="ECO:0007669"/>
    <property type="project" value="TreeGrafter"/>
</dbReference>
<comment type="similarity">
    <text evidence="3 10">Belongs to the UTP25 family.</text>
</comment>
<feature type="compositionally biased region" description="Acidic residues" evidence="11">
    <location>
        <begin position="149"/>
        <end position="175"/>
    </location>
</feature>
<evidence type="ECO:0000256" key="9">
    <source>
        <dbReference type="ARBA" id="ARBA00023274"/>
    </source>
</evidence>
<comment type="subcellular location">
    <subcellularLocation>
        <location evidence="2 10">Nucleus</location>
        <location evidence="2 10">Nucleolus</location>
    </subcellularLocation>
</comment>
<sequence>MAPRGGRGGPRGGSRGAGRGGSRGSSRGGSRGGAQGARGGRSRGGFGPQRRGGPKFDSQRLAQDNGSGSESEESEEEEVSDVPEDLVDSDDEEEEGDSAARPYLSLMRSLAEDAPRNAKRRKLAHPETEETPQQQPQEEQAKEQQDGDVNGDVDHVDEPEETPEDAPVEDLFDEDDDLDASDPFETHFANPDDNMIASRVKEIQQGQWKLNRVAQNPWRFFINTPGTGHSDVELPKPIGGPADLKLKKKLQESVLDKWTSFDQVEKLLAPVIFNNLDTLFCERTIANAADIRRMACVHALNHVFKTRDRVIKDNSKLAREHSDDLELRDQGFTRPKVLILLPTRQSCVKMVEMITAICAPDQQENRKRFDESYVDKEAKFSADKPADFRDLFEGNDDDMFRLGVKFTRKTIKYFAQFYNSDILIASPLGLRMAIGSEEEKEKKLDYDFLSSIELVIVDQADALLMQNWEHVEYIFEHLNLQPRDAHGCDFSRVRNWYLEDQAKYFRQTLIFSAFNTPELSELFRLYCNNWAGKVRVQREYHGAMLQMLLGHKTKQTFSRFEAKSPLDDPDARFAYFTKAVLPTLTRNRSRDADGTLIFIPSYLDFVRVRNYFANDPAVGNLSFGTISEYADVPEASRARSHFLNGRHKVLLYTERAHHFRRYNIRGVRRVIMYGLPDNPLFYEEIAGGYLRSSEQA</sequence>
<keyword evidence="15" id="KW-1185">Reference proteome</keyword>
<evidence type="ECO:0000256" key="11">
    <source>
        <dbReference type="SAM" id="MobiDB-lite"/>
    </source>
</evidence>
<dbReference type="AlphaFoldDB" id="A0AA38VR42"/>
<dbReference type="InterPro" id="IPR010678">
    <property type="entry name" value="UTP25"/>
</dbReference>
<dbReference type="Pfam" id="PF06862">
    <property type="entry name" value="Utp25_C"/>
    <property type="match status" value="1"/>
</dbReference>
<dbReference type="GO" id="GO:0019843">
    <property type="term" value="F:rRNA binding"/>
    <property type="evidence" value="ECO:0007669"/>
    <property type="project" value="TreeGrafter"/>
</dbReference>
<evidence type="ECO:0000256" key="2">
    <source>
        <dbReference type="ARBA" id="ARBA00004604"/>
    </source>
</evidence>
<proteinExistence type="inferred from homology"/>
<dbReference type="EMBL" id="JANBVN010000125">
    <property type="protein sequence ID" value="KAJ9142244.1"/>
    <property type="molecule type" value="Genomic_DNA"/>
</dbReference>
<dbReference type="FunFam" id="3.40.50.300:FF:002356">
    <property type="entry name" value="U3 small nucleolar RNA-associated protein 25"/>
    <property type="match status" value="1"/>
</dbReference>
<name>A0AA38VR42_9PEZI</name>
<dbReference type="PANTHER" id="PTHR12933">
    <property type="entry name" value="ORF PROTEIN-RELATED"/>
    <property type="match status" value="1"/>
</dbReference>
<dbReference type="InterPro" id="IPR053939">
    <property type="entry name" value="UTP25_C"/>
</dbReference>
<accession>A0AA38VR42</accession>
<gene>
    <name evidence="14" type="ORF">NKR19_g7292</name>
</gene>
<evidence type="ECO:0000256" key="1">
    <source>
        <dbReference type="ARBA" id="ARBA00002883"/>
    </source>
</evidence>
<protein>
    <recommendedName>
        <fullName evidence="5 10">U3 small nucleolar RNA-associated protein 25</fullName>
        <shortName evidence="10">U3 snoRNA-associated protein 25</shortName>
    </recommendedName>
</protein>
<evidence type="ECO:0000256" key="10">
    <source>
        <dbReference type="RuleBase" id="RU365070"/>
    </source>
</evidence>
<evidence type="ECO:0000313" key="15">
    <source>
        <dbReference type="Proteomes" id="UP001174691"/>
    </source>
</evidence>
<evidence type="ECO:0000259" key="13">
    <source>
        <dbReference type="Pfam" id="PF22916"/>
    </source>
</evidence>
<feature type="domain" description="UTP25 C-terminal" evidence="12">
    <location>
        <begin position="549"/>
        <end position="691"/>
    </location>
</feature>
<evidence type="ECO:0000256" key="5">
    <source>
        <dbReference type="ARBA" id="ARBA00015422"/>
    </source>
</evidence>
<comment type="function">
    <text evidence="1 10">DEAD-box RNA helicase-like protein required for pre-18S rRNA processing, specifically at sites A0, A1, and A2.</text>
</comment>
<dbReference type="PANTHER" id="PTHR12933:SF0">
    <property type="entry name" value="U3 SMALL NUCLEOLAR RNA-ASSOCIATED PROTEIN 25 HOMOLOG"/>
    <property type="match status" value="1"/>
</dbReference>
<feature type="compositionally biased region" description="Gly residues" evidence="11">
    <location>
        <begin position="1"/>
        <end position="47"/>
    </location>
</feature>
<keyword evidence="8 10" id="KW-0539">Nucleus</keyword>
<dbReference type="GO" id="GO:0032040">
    <property type="term" value="C:small-subunit processome"/>
    <property type="evidence" value="ECO:0007669"/>
    <property type="project" value="TreeGrafter"/>
</dbReference>
<keyword evidence="9 10" id="KW-0687">Ribonucleoprotein</keyword>
<keyword evidence="6 10" id="KW-0690">Ribosome biogenesis</keyword>
<keyword evidence="7 10" id="KW-0698">rRNA processing</keyword>
<dbReference type="InterPro" id="IPR053940">
    <property type="entry name" value="UTP25_NTPase-like"/>
</dbReference>
<feature type="compositionally biased region" description="Acidic residues" evidence="11">
    <location>
        <begin position="70"/>
        <end position="97"/>
    </location>
</feature>
<organism evidence="14 15">
    <name type="scientific">Coniochaeta hoffmannii</name>
    <dbReference type="NCBI Taxonomy" id="91930"/>
    <lineage>
        <taxon>Eukaryota</taxon>
        <taxon>Fungi</taxon>
        <taxon>Dikarya</taxon>
        <taxon>Ascomycota</taxon>
        <taxon>Pezizomycotina</taxon>
        <taxon>Sordariomycetes</taxon>
        <taxon>Sordariomycetidae</taxon>
        <taxon>Coniochaetales</taxon>
        <taxon>Coniochaetaceae</taxon>
        <taxon>Coniochaeta</taxon>
    </lineage>
</organism>
<feature type="non-terminal residue" evidence="14">
    <location>
        <position position="1"/>
    </location>
</feature>
<evidence type="ECO:0000256" key="4">
    <source>
        <dbReference type="ARBA" id="ARBA00011192"/>
    </source>
</evidence>
<evidence type="ECO:0000259" key="12">
    <source>
        <dbReference type="Pfam" id="PF06862"/>
    </source>
</evidence>
<feature type="domain" description="UTP25 NTP hydrolase-like" evidence="13">
    <location>
        <begin position="277"/>
        <end position="534"/>
    </location>
</feature>
<comment type="subunit">
    <text evidence="4 10">Component of the ribosomal small subunit (SSU) processome composed of at least 40 protein subunits and snoRNA U3.</text>
</comment>
<reference evidence="14" key="1">
    <citation type="submission" date="2022-07" db="EMBL/GenBank/DDBJ databases">
        <title>Fungi with potential for degradation of polypropylene.</title>
        <authorList>
            <person name="Gostincar C."/>
        </authorList>
    </citation>
    <scope>NUCLEOTIDE SEQUENCE</scope>
    <source>
        <strain evidence="14">EXF-13287</strain>
    </source>
</reference>
<evidence type="ECO:0000256" key="3">
    <source>
        <dbReference type="ARBA" id="ARBA00009223"/>
    </source>
</evidence>
<dbReference type="Gene3D" id="3.40.50.300">
    <property type="entry name" value="P-loop containing nucleotide triphosphate hydrolases"/>
    <property type="match status" value="1"/>
</dbReference>
<dbReference type="GO" id="GO:0034511">
    <property type="term" value="F:U3 snoRNA binding"/>
    <property type="evidence" value="ECO:0007669"/>
    <property type="project" value="InterPro"/>
</dbReference>
<dbReference type="Pfam" id="PF22916">
    <property type="entry name" value="UTP25_NTPase-like"/>
    <property type="match status" value="1"/>
</dbReference>
<comment type="caution">
    <text evidence="14">The sequence shown here is derived from an EMBL/GenBank/DDBJ whole genome shotgun (WGS) entry which is preliminary data.</text>
</comment>
<evidence type="ECO:0000256" key="8">
    <source>
        <dbReference type="ARBA" id="ARBA00023242"/>
    </source>
</evidence>
<dbReference type="SUPFAM" id="SSF52540">
    <property type="entry name" value="P-loop containing nucleoside triphosphate hydrolases"/>
    <property type="match status" value="2"/>
</dbReference>
<dbReference type="InterPro" id="IPR027417">
    <property type="entry name" value="P-loop_NTPase"/>
</dbReference>
<evidence type="ECO:0000256" key="6">
    <source>
        <dbReference type="ARBA" id="ARBA00022517"/>
    </source>
</evidence>
<evidence type="ECO:0000313" key="14">
    <source>
        <dbReference type="EMBL" id="KAJ9142244.1"/>
    </source>
</evidence>
<dbReference type="Proteomes" id="UP001174691">
    <property type="component" value="Unassembled WGS sequence"/>
</dbReference>
<feature type="region of interest" description="Disordered" evidence="11">
    <location>
        <begin position="1"/>
        <end position="175"/>
    </location>
</feature>
<evidence type="ECO:0000256" key="7">
    <source>
        <dbReference type="ARBA" id="ARBA00022552"/>
    </source>
</evidence>